<sequence>MRLIDTTTGELSYFMADIPPYAILSHTWVPGEEMSLREYELTFTSGHDSRTSELIAKLKLKSGYGKIQKCLRLAKSQGIEWAWIDTCSIDKTSSAELSEAINSMFKWYKNADVCYVYLEDVHVVGSALKDLNLLDVSHDFYQTKWFTRGWTLQELIAPLNLQFYSSDWDFIATKSAIADILTRATGIPTEALLNGTTSRWSVSQRMSWAAHRTTTRTEDMAYCLLGLFDLQMPMLYGEGSKAFIRLQEQIAATIEDHSIFAWQASGNTMSPQDKISNHRGLFARHPSEFADGRLLSPNYTDLSRSSIQWGLMSKGFHLNLPLISWKEAQELPDALSPFRIDGQERVYDTPKENRDVVAVLSCRRELDYVGIWLTPLGNDNRFARVRVHELVYLTPKMPRSFFDGLKEHAKDVWVNNLSNLSQLYSSARTGGLYLPRMSSKLESEMIVISRPDTWNPKKRTIRNRGSTMIRNGGWLATIVFPQFFAPRMIIFGYLHGDSQLAYAVLDSDQARAEHDYQIDFTLAKRDFGLTNSSGTVRFILRDGDESVRYNCEIGSVVVHDILLTRFTISQSKH</sequence>
<dbReference type="InterPro" id="IPR058525">
    <property type="entry name" value="DUF8212"/>
</dbReference>
<feature type="domain" description="Heterokaryon incompatibility" evidence="1">
    <location>
        <begin position="21"/>
        <end position="121"/>
    </location>
</feature>
<keyword evidence="4" id="KW-1185">Reference proteome</keyword>
<dbReference type="PANTHER" id="PTHR10622:SF10">
    <property type="entry name" value="HET DOMAIN-CONTAINING PROTEIN"/>
    <property type="match status" value="1"/>
</dbReference>
<dbReference type="PANTHER" id="PTHR10622">
    <property type="entry name" value="HET DOMAIN-CONTAINING PROTEIN"/>
    <property type="match status" value="1"/>
</dbReference>
<evidence type="ECO:0000259" key="1">
    <source>
        <dbReference type="Pfam" id="PF06985"/>
    </source>
</evidence>
<evidence type="ECO:0000259" key="2">
    <source>
        <dbReference type="Pfam" id="PF26640"/>
    </source>
</evidence>
<dbReference type="EMBL" id="MU004245">
    <property type="protein sequence ID" value="KAF2663417.1"/>
    <property type="molecule type" value="Genomic_DNA"/>
</dbReference>
<feature type="domain" description="DUF8212" evidence="2">
    <location>
        <begin position="241"/>
        <end position="278"/>
    </location>
</feature>
<gene>
    <name evidence="3" type="ORF">BT63DRAFT_461145</name>
</gene>
<organism evidence="3 4">
    <name type="scientific">Microthyrium microscopicum</name>
    <dbReference type="NCBI Taxonomy" id="703497"/>
    <lineage>
        <taxon>Eukaryota</taxon>
        <taxon>Fungi</taxon>
        <taxon>Dikarya</taxon>
        <taxon>Ascomycota</taxon>
        <taxon>Pezizomycotina</taxon>
        <taxon>Dothideomycetes</taxon>
        <taxon>Dothideomycetes incertae sedis</taxon>
        <taxon>Microthyriales</taxon>
        <taxon>Microthyriaceae</taxon>
        <taxon>Microthyrium</taxon>
    </lineage>
</organism>
<protein>
    <submittedName>
        <fullName evidence="3">HET-domain-containing protein</fullName>
    </submittedName>
</protein>
<dbReference type="Pfam" id="PF06985">
    <property type="entry name" value="HET"/>
    <property type="match status" value="1"/>
</dbReference>
<dbReference type="AlphaFoldDB" id="A0A6A6TW95"/>
<evidence type="ECO:0000313" key="4">
    <source>
        <dbReference type="Proteomes" id="UP000799302"/>
    </source>
</evidence>
<evidence type="ECO:0000313" key="3">
    <source>
        <dbReference type="EMBL" id="KAF2663417.1"/>
    </source>
</evidence>
<proteinExistence type="predicted"/>
<accession>A0A6A6TW95</accession>
<dbReference type="InterPro" id="IPR010730">
    <property type="entry name" value="HET"/>
</dbReference>
<dbReference type="Proteomes" id="UP000799302">
    <property type="component" value="Unassembled WGS sequence"/>
</dbReference>
<reference evidence="3" key="1">
    <citation type="journal article" date="2020" name="Stud. Mycol.">
        <title>101 Dothideomycetes genomes: a test case for predicting lifestyles and emergence of pathogens.</title>
        <authorList>
            <person name="Haridas S."/>
            <person name="Albert R."/>
            <person name="Binder M."/>
            <person name="Bloem J."/>
            <person name="Labutti K."/>
            <person name="Salamov A."/>
            <person name="Andreopoulos B."/>
            <person name="Baker S."/>
            <person name="Barry K."/>
            <person name="Bills G."/>
            <person name="Bluhm B."/>
            <person name="Cannon C."/>
            <person name="Castanera R."/>
            <person name="Culley D."/>
            <person name="Daum C."/>
            <person name="Ezra D."/>
            <person name="Gonzalez J."/>
            <person name="Henrissat B."/>
            <person name="Kuo A."/>
            <person name="Liang C."/>
            <person name="Lipzen A."/>
            <person name="Lutzoni F."/>
            <person name="Magnuson J."/>
            <person name="Mondo S."/>
            <person name="Nolan M."/>
            <person name="Ohm R."/>
            <person name="Pangilinan J."/>
            <person name="Park H.-J."/>
            <person name="Ramirez L."/>
            <person name="Alfaro M."/>
            <person name="Sun H."/>
            <person name="Tritt A."/>
            <person name="Yoshinaga Y."/>
            <person name="Zwiers L.-H."/>
            <person name="Turgeon B."/>
            <person name="Goodwin S."/>
            <person name="Spatafora J."/>
            <person name="Crous P."/>
            <person name="Grigoriev I."/>
        </authorList>
    </citation>
    <scope>NUCLEOTIDE SEQUENCE</scope>
    <source>
        <strain evidence="3">CBS 115976</strain>
    </source>
</reference>
<dbReference type="Pfam" id="PF26640">
    <property type="entry name" value="DUF8212"/>
    <property type="match status" value="1"/>
</dbReference>
<name>A0A6A6TW95_9PEZI</name>
<dbReference type="OrthoDB" id="20872at2759"/>